<dbReference type="PANTHER" id="PTHR30136">
    <property type="entry name" value="HELIX-TURN-HELIX TRANSCRIPTIONAL REGULATOR, ICLR FAMILY"/>
    <property type="match status" value="1"/>
</dbReference>
<dbReference type="PROSITE" id="PS51078">
    <property type="entry name" value="ICLR_ED"/>
    <property type="match status" value="1"/>
</dbReference>
<dbReference type="Proteomes" id="UP000289946">
    <property type="component" value="Unassembled WGS sequence"/>
</dbReference>
<feature type="domain" description="HTH iclR-type" evidence="4">
    <location>
        <begin position="1"/>
        <end position="62"/>
    </location>
</feature>
<keyword evidence="3" id="KW-0804">Transcription</keyword>
<keyword evidence="1" id="KW-0805">Transcription regulation</keyword>
<dbReference type="PROSITE" id="PS51077">
    <property type="entry name" value="HTH_ICLR"/>
    <property type="match status" value="1"/>
</dbReference>
<sequence length="270" mass="29139">MKTVKTAVQILTMFSADTPAVTVSQAANNFGLTASAASRLLSSLATSGLIERQPDRSYQPGPLAYRLGLLYHAQNRLADRINDGARKVVAQTGHTCWVSVLTETNSMLISRFPGSRDQGFYVNAGNVLPANASAGGKALLARMSDVELRKLLTGKKLAAWTEKSKTDIDAVFADVAFTREHGWSIIVDELFVDRVSVGVAFSSSMESTPMALSISIPSASLEEIAVNIQTLTELACEVGQTIQDPYWSHRQPSTDQPAIIREVQAYMASS</sequence>
<evidence type="ECO:0000313" key="6">
    <source>
        <dbReference type="EMBL" id="RXG90429.1"/>
    </source>
</evidence>
<evidence type="ECO:0008006" key="8">
    <source>
        <dbReference type="Google" id="ProtNLM"/>
    </source>
</evidence>
<comment type="caution">
    <text evidence="6">The sequence shown here is derived from an EMBL/GenBank/DDBJ whole genome shotgun (WGS) entry which is preliminary data.</text>
</comment>
<evidence type="ECO:0000256" key="1">
    <source>
        <dbReference type="ARBA" id="ARBA00023015"/>
    </source>
</evidence>
<evidence type="ECO:0000259" key="4">
    <source>
        <dbReference type="PROSITE" id="PS51077"/>
    </source>
</evidence>
<keyword evidence="2" id="KW-0238">DNA-binding</keyword>
<dbReference type="PANTHER" id="PTHR30136:SF35">
    <property type="entry name" value="HTH-TYPE TRANSCRIPTIONAL REGULATOR RV1719"/>
    <property type="match status" value="1"/>
</dbReference>
<dbReference type="Pfam" id="PF01614">
    <property type="entry name" value="IclR_C"/>
    <property type="match status" value="1"/>
</dbReference>
<dbReference type="EMBL" id="RDRA01000017">
    <property type="protein sequence ID" value="RXG90429.1"/>
    <property type="molecule type" value="Genomic_DNA"/>
</dbReference>
<dbReference type="Gene3D" id="3.30.450.40">
    <property type="match status" value="1"/>
</dbReference>
<evidence type="ECO:0000313" key="7">
    <source>
        <dbReference type="Proteomes" id="UP000289946"/>
    </source>
</evidence>
<dbReference type="InterPro" id="IPR036390">
    <property type="entry name" value="WH_DNA-bd_sf"/>
</dbReference>
<proteinExistence type="predicted"/>
<dbReference type="InterPro" id="IPR014757">
    <property type="entry name" value="Tscrpt_reg_IclR_C"/>
</dbReference>
<dbReference type="SUPFAM" id="SSF55781">
    <property type="entry name" value="GAF domain-like"/>
    <property type="match status" value="1"/>
</dbReference>
<evidence type="ECO:0000259" key="5">
    <source>
        <dbReference type="PROSITE" id="PS51078"/>
    </source>
</evidence>
<reference evidence="6 7" key="1">
    <citation type="submission" date="2018-10" db="EMBL/GenBank/DDBJ databases">
        <title>Bradyrhizobium sp. nov., isolated from effective nodules of peanut in China.</title>
        <authorList>
            <person name="Li Y."/>
        </authorList>
    </citation>
    <scope>NUCLEOTIDE SEQUENCE [LARGE SCALE GENOMIC DNA]</scope>
    <source>
        <strain evidence="6 7">CCBAU 51781</strain>
    </source>
</reference>
<dbReference type="SUPFAM" id="SSF46785">
    <property type="entry name" value="Winged helix' DNA-binding domain"/>
    <property type="match status" value="1"/>
</dbReference>
<gene>
    <name evidence="6" type="ORF">EAS62_28405</name>
</gene>
<protein>
    <recommendedName>
        <fullName evidence="8">IclR family transcriptional regulator</fullName>
    </recommendedName>
</protein>
<dbReference type="InterPro" id="IPR050707">
    <property type="entry name" value="HTH_MetabolicPath_Reg"/>
</dbReference>
<name>A0ABY0DE75_9BRAD</name>
<dbReference type="Gene3D" id="1.10.10.10">
    <property type="entry name" value="Winged helix-like DNA-binding domain superfamily/Winged helix DNA-binding domain"/>
    <property type="match status" value="1"/>
</dbReference>
<dbReference type="SMART" id="SM00346">
    <property type="entry name" value="HTH_ICLR"/>
    <property type="match status" value="1"/>
</dbReference>
<dbReference type="InterPro" id="IPR005471">
    <property type="entry name" value="Tscrpt_reg_IclR_N"/>
</dbReference>
<feature type="domain" description="IclR-ED" evidence="5">
    <location>
        <begin position="63"/>
        <end position="248"/>
    </location>
</feature>
<dbReference type="InterPro" id="IPR036388">
    <property type="entry name" value="WH-like_DNA-bd_sf"/>
</dbReference>
<keyword evidence="7" id="KW-1185">Reference proteome</keyword>
<organism evidence="6 7">
    <name type="scientific">Bradyrhizobium zhanjiangense</name>
    <dbReference type="NCBI Taxonomy" id="1325107"/>
    <lineage>
        <taxon>Bacteria</taxon>
        <taxon>Pseudomonadati</taxon>
        <taxon>Pseudomonadota</taxon>
        <taxon>Alphaproteobacteria</taxon>
        <taxon>Hyphomicrobiales</taxon>
        <taxon>Nitrobacteraceae</taxon>
        <taxon>Bradyrhizobium</taxon>
    </lineage>
</organism>
<evidence type="ECO:0000256" key="3">
    <source>
        <dbReference type="ARBA" id="ARBA00023163"/>
    </source>
</evidence>
<evidence type="ECO:0000256" key="2">
    <source>
        <dbReference type="ARBA" id="ARBA00023125"/>
    </source>
</evidence>
<accession>A0ABY0DE75</accession>
<dbReference type="RefSeq" id="WP_128931514.1">
    <property type="nucleotide sequence ID" value="NZ_CP022221.1"/>
</dbReference>
<dbReference type="Pfam" id="PF09339">
    <property type="entry name" value="HTH_IclR"/>
    <property type="match status" value="1"/>
</dbReference>
<dbReference type="InterPro" id="IPR029016">
    <property type="entry name" value="GAF-like_dom_sf"/>
</dbReference>